<feature type="coiled-coil region" evidence="1">
    <location>
        <begin position="67"/>
        <end position="133"/>
    </location>
</feature>
<comment type="caution">
    <text evidence="3">The sequence shown here is derived from an EMBL/GenBank/DDBJ whole genome shotgun (WGS) entry which is preliminary data.</text>
</comment>
<gene>
    <name evidence="3" type="ORF">GCM10007362_41840</name>
</gene>
<evidence type="ECO:0000256" key="2">
    <source>
        <dbReference type="SAM" id="Phobius"/>
    </source>
</evidence>
<sequence length="138" mass="15535">MKASTGPTSAPSRSTKKGRLSARWFLLVWVVLIALFVYAAYEYSQRLQAQTVAALEQQTQAQMADLRADYEKQLAALNTDLNKQIAALQSKVDSFNELLTFTKDNASNKTDNSNKLYTQLDEVKTQLNALQKKMDLLK</sequence>
<dbReference type="Proteomes" id="UP000605427">
    <property type="component" value="Unassembled WGS sequence"/>
</dbReference>
<evidence type="ECO:0000313" key="3">
    <source>
        <dbReference type="EMBL" id="GGH85131.1"/>
    </source>
</evidence>
<name>A0ABQ2A5F9_9BACL</name>
<keyword evidence="2" id="KW-1133">Transmembrane helix</keyword>
<keyword evidence="2" id="KW-0472">Membrane</keyword>
<keyword evidence="4" id="KW-1185">Reference proteome</keyword>
<evidence type="ECO:0000313" key="4">
    <source>
        <dbReference type="Proteomes" id="UP000605427"/>
    </source>
</evidence>
<accession>A0ABQ2A5F9</accession>
<reference evidence="4" key="1">
    <citation type="journal article" date="2019" name="Int. J. Syst. Evol. Microbiol.">
        <title>The Global Catalogue of Microorganisms (GCM) 10K type strain sequencing project: providing services to taxonomists for standard genome sequencing and annotation.</title>
        <authorList>
            <consortium name="The Broad Institute Genomics Platform"/>
            <consortium name="The Broad Institute Genome Sequencing Center for Infectious Disease"/>
            <person name="Wu L."/>
            <person name="Ma J."/>
        </authorList>
    </citation>
    <scope>NUCLEOTIDE SEQUENCE [LARGE SCALE GENOMIC DNA]</scope>
    <source>
        <strain evidence="4">CCM 8702</strain>
    </source>
</reference>
<organism evidence="3 4">
    <name type="scientific">Saccharibacillus endophyticus</name>
    <dbReference type="NCBI Taxonomy" id="2060666"/>
    <lineage>
        <taxon>Bacteria</taxon>
        <taxon>Bacillati</taxon>
        <taxon>Bacillota</taxon>
        <taxon>Bacilli</taxon>
        <taxon>Bacillales</taxon>
        <taxon>Paenibacillaceae</taxon>
        <taxon>Saccharibacillus</taxon>
    </lineage>
</organism>
<feature type="transmembrane region" description="Helical" evidence="2">
    <location>
        <begin position="21"/>
        <end position="41"/>
    </location>
</feature>
<keyword evidence="1" id="KW-0175">Coiled coil</keyword>
<proteinExistence type="predicted"/>
<dbReference type="RefSeq" id="WP_172241824.1">
    <property type="nucleotide sequence ID" value="NZ_BMDD01000005.1"/>
</dbReference>
<keyword evidence="2" id="KW-0812">Transmembrane</keyword>
<dbReference type="Gene3D" id="6.10.250.2700">
    <property type="match status" value="1"/>
</dbReference>
<dbReference type="EMBL" id="BMDD01000005">
    <property type="protein sequence ID" value="GGH85131.1"/>
    <property type="molecule type" value="Genomic_DNA"/>
</dbReference>
<evidence type="ECO:0000256" key="1">
    <source>
        <dbReference type="SAM" id="Coils"/>
    </source>
</evidence>
<protein>
    <submittedName>
        <fullName evidence="3">Uncharacterized protein</fullName>
    </submittedName>
</protein>